<dbReference type="FunFam" id="1.10.12.10:FF:000001">
    <property type="entry name" value="Probable enoyl-CoA hydratase, mitochondrial"/>
    <property type="match status" value="1"/>
</dbReference>
<dbReference type="InterPro" id="IPR029045">
    <property type="entry name" value="ClpP/crotonase-like_dom_sf"/>
</dbReference>
<sequence>MYENIIVKKEGQLAYIYINLPEVRNRLSKETLSEIRDALVEIKHDGVSQLVVFTGEGDKAFAAGADITQLNEKEMLDVFATGSMQEIYDEIEAYDMPTIAMINGLALGGGCELALACDIRVMADHAKIGLPELNLSIIPGAGGTQRLSRIVGKGKALEMILLGKFLSAEEAMTHGLVTEVVPLQFLKDKVDEIAEQILAKGPLAVKLAKMAVQYGAETDQKTGQIIEKLAQAVLFATADKKEGTKAFMEKRKPVFTSK</sequence>
<dbReference type="RefSeq" id="WP_095372977.1">
    <property type="nucleotide sequence ID" value="NZ_CM126253.1"/>
</dbReference>
<dbReference type="GeneID" id="97216529"/>
<dbReference type="EMBL" id="CP022983">
    <property type="protein sequence ID" value="ASV69414.1"/>
    <property type="molecule type" value="Genomic_DNA"/>
</dbReference>
<dbReference type="OrthoDB" id="9775794at2"/>
<dbReference type="Gene3D" id="1.10.12.10">
    <property type="entry name" value="Lyase 2-enoyl-coa Hydratase, Chain A, domain 2"/>
    <property type="match status" value="1"/>
</dbReference>
<organism evidence="4 5">
    <name type="scientific">Cytobacillus kochii</name>
    <dbReference type="NCBI Taxonomy" id="859143"/>
    <lineage>
        <taxon>Bacteria</taxon>
        <taxon>Bacillati</taxon>
        <taxon>Bacillota</taxon>
        <taxon>Bacilli</taxon>
        <taxon>Bacillales</taxon>
        <taxon>Bacillaceae</taxon>
        <taxon>Cytobacillus</taxon>
    </lineage>
</organism>
<evidence type="ECO:0000313" key="5">
    <source>
        <dbReference type="Proteomes" id="UP000215137"/>
    </source>
</evidence>
<evidence type="ECO:0000256" key="2">
    <source>
        <dbReference type="ARBA" id="ARBA00023239"/>
    </source>
</evidence>
<dbReference type="KEGG" id="bko:CKF48_20105"/>
<keyword evidence="2" id="KW-0456">Lyase</keyword>
<protein>
    <submittedName>
        <fullName evidence="4">Enoyl-CoA hydratase</fullName>
    </submittedName>
</protein>
<evidence type="ECO:0000256" key="3">
    <source>
        <dbReference type="RuleBase" id="RU003707"/>
    </source>
</evidence>
<dbReference type="Gene3D" id="3.90.226.10">
    <property type="entry name" value="2-enoyl-CoA Hydratase, Chain A, domain 1"/>
    <property type="match status" value="1"/>
</dbReference>
<dbReference type="InterPro" id="IPR014748">
    <property type="entry name" value="Enoyl-CoA_hydra_C"/>
</dbReference>
<accession>A0A248TMG6</accession>
<dbReference type="AlphaFoldDB" id="A0A248TMG6"/>
<dbReference type="GO" id="GO:0016836">
    <property type="term" value="F:hydro-lyase activity"/>
    <property type="evidence" value="ECO:0007669"/>
    <property type="project" value="UniProtKB-ARBA"/>
</dbReference>
<dbReference type="SUPFAM" id="SSF52096">
    <property type="entry name" value="ClpP/crotonase"/>
    <property type="match status" value="1"/>
</dbReference>
<dbReference type="PANTHER" id="PTHR11941:SF54">
    <property type="entry name" value="ENOYL-COA HYDRATASE, MITOCHONDRIAL"/>
    <property type="match status" value="1"/>
</dbReference>
<reference evidence="4 5" key="1">
    <citation type="submission" date="2017-08" db="EMBL/GenBank/DDBJ databases">
        <title>Complete Genome Sequence of Bacillus kochii Oregon-R-modENCODE STRAIN BDGP4, isolated from Drosophila melanogaster gut.</title>
        <authorList>
            <person name="Wan K.H."/>
            <person name="Yu C."/>
            <person name="Park S."/>
            <person name="Hammonds A.S."/>
            <person name="Booth B.W."/>
            <person name="Celniker S.E."/>
        </authorList>
    </citation>
    <scope>NUCLEOTIDE SEQUENCE [LARGE SCALE GENOMIC DNA]</scope>
    <source>
        <strain evidence="4 5">BDGP4</strain>
    </source>
</reference>
<evidence type="ECO:0000313" key="4">
    <source>
        <dbReference type="EMBL" id="ASV69414.1"/>
    </source>
</evidence>
<dbReference type="Pfam" id="PF00378">
    <property type="entry name" value="ECH_1"/>
    <property type="match status" value="1"/>
</dbReference>
<dbReference type="InterPro" id="IPR018376">
    <property type="entry name" value="Enoyl-CoA_hyd/isom_CS"/>
</dbReference>
<dbReference type="Proteomes" id="UP000215137">
    <property type="component" value="Chromosome"/>
</dbReference>
<dbReference type="GO" id="GO:0006635">
    <property type="term" value="P:fatty acid beta-oxidation"/>
    <property type="evidence" value="ECO:0007669"/>
    <property type="project" value="TreeGrafter"/>
</dbReference>
<comment type="similarity">
    <text evidence="1 3">Belongs to the enoyl-CoA hydratase/isomerase family.</text>
</comment>
<dbReference type="InterPro" id="IPR001753">
    <property type="entry name" value="Enoyl-CoA_hydra/iso"/>
</dbReference>
<keyword evidence="5" id="KW-1185">Reference proteome</keyword>
<evidence type="ECO:0000256" key="1">
    <source>
        <dbReference type="ARBA" id="ARBA00005254"/>
    </source>
</evidence>
<name>A0A248TMG6_9BACI</name>
<gene>
    <name evidence="4" type="ORF">CKF48_20105</name>
</gene>
<dbReference type="PROSITE" id="PS00166">
    <property type="entry name" value="ENOYL_COA_HYDRATASE"/>
    <property type="match status" value="1"/>
</dbReference>
<dbReference type="PANTHER" id="PTHR11941">
    <property type="entry name" value="ENOYL-COA HYDRATASE-RELATED"/>
    <property type="match status" value="1"/>
</dbReference>
<dbReference type="CDD" id="cd06558">
    <property type="entry name" value="crotonase-like"/>
    <property type="match status" value="1"/>
</dbReference>
<proteinExistence type="inferred from homology"/>
<dbReference type="FunFam" id="3.90.226.10:FF:000009">
    <property type="entry name" value="Carnitinyl-CoA dehydratase"/>
    <property type="match status" value="1"/>
</dbReference>